<keyword evidence="9" id="KW-1185">Reference proteome</keyword>
<dbReference type="KEGG" id="halx:M0R89_18135"/>
<dbReference type="AlphaFoldDB" id="A0A8U0HU56"/>
<evidence type="ECO:0000256" key="2">
    <source>
        <dbReference type="ARBA" id="ARBA00022692"/>
    </source>
</evidence>
<feature type="transmembrane region" description="Helical" evidence="6">
    <location>
        <begin position="113"/>
        <end position="129"/>
    </location>
</feature>
<keyword evidence="3 6" id="KW-1133">Transmembrane helix</keyword>
<evidence type="ECO:0000313" key="8">
    <source>
        <dbReference type="EMBL" id="UPV74437.1"/>
    </source>
</evidence>
<dbReference type="InterPro" id="IPR004481">
    <property type="entry name" value="K/Na/Ca-exchanger"/>
</dbReference>
<evidence type="ECO:0000256" key="1">
    <source>
        <dbReference type="ARBA" id="ARBA00004141"/>
    </source>
</evidence>
<dbReference type="InterPro" id="IPR044880">
    <property type="entry name" value="NCX_ion-bd_dom_sf"/>
</dbReference>
<dbReference type="PANTHER" id="PTHR10846:SF8">
    <property type="entry name" value="INNER MEMBRANE PROTEIN YRBG"/>
    <property type="match status" value="1"/>
</dbReference>
<dbReference type="Gene3D" id="6.10.280.80">
    <property type="entry name" value="NCX, peripheral helical region"/>
    <property type="match status" value="1"/>
</dbReference>
<dbReference type="Pfam" id="PF01699">
    <property type="entry name" value="Na_Ca_ex"/>
    <property type="match status" value="2"/>
</dbReference>
<feature type="transmembrane region" description="Helical" evidence="6">
    <location>
        <begin position="73"/>
        <end position="93"/>
    </location>
</feature>
<reference evidence="8 9" key="1">
    <citation type="submission" date="2022-04" db="EMBL/GenBank/DDBJ databases">
        <title>Diverse halophilic archaea isolated from saline environments.</title>
        <authorList>
            <person name="Cui H.-L."/>
        </authorList>
    </citation>
    <scope>NUCLEOTIDE SEQUENCE [LARGE SCALE GENOMIC DNA]</scope>
    <source>
        <strain evidence="8 9">XZYJT49</strain>
    </source>
</reference>
<dbReference type="NCBIfam" id="TIGR00367">
    <property type="entry name" value="calcium/sodium antiporter"/>
    <property type="match status" value="1"/>
</dbReference>
<comment type="subcellular location">
    <subcellularLocation>
        <location evidence="1">Membrane</location>
        <topology evidence="1">Multi-pass membrane protein</topology>
    </subcellularLocation>
</comment>
<dbReference type="Gene3D" id="1.20.1420.30">
    <property type="entry name" value="NCX, central ion-binding region"/>
    <property type="match status" value="2"/>
</dbReference>
<protein>
    <submittedName>
        <fullName evidence="8">Calcium/sodium antiporter</fullName>
    </submittedName>
</protein>
<sequence length="375" mass="38710">MVWSRRKLVLDALAPPSLLSVRRKYLHQRAMVWGTVFGQVGVIVASVLGLWLGARLLVDSAVRLARRAGLSELAIGLTVVAIGTSTPELVVTVDAALTGASDIAVGNVVGSNIYNLAFILGVVSLFRVVPIERSLVHRDGLALVASTLVGFAAMRDLTVGRAEGLLLVGLLVVYTGYLFRAESGGDVADDGESSAEASSNGGRESPETTDSGRDSTDAFAVERNASWGRDAVPLVVGLAVVLVSGHYMVEAATALARGAGVSEWVIGGTIVAAGTSTPEFAVSLVALRRGRLGVSVGNVVGSNLFNLFGILGLGALIRPLAVSGAAIESMAWLTVVVVVMVAALWSGRRLSRAEGGLFALSEAVRWALGLAGITG</sequence>
<evidence type="ECO:0000313" key="9">
    <source>
        <dbReference type="Proteomes" id="UP000830729"/>
    </source>
</evidence>
<feature type="compositionally biased region" description="Basic and acidic residues" evidence="5">
    <location>
        <begin position="204"/>
        <end position="215"/>
    </location>
</feature>
<gene>
    <name evidence="8" type="ORF">M0R89_18135</name>
</gene>
<dbReference type="GO" id="GO:0006874">
    <property type="term" value="P:intracellular calcium ion homeostasis"/>
    <property type="evidence" value="ECO:0007669"/>
    <property type="project" value="TreeGrafter"/>
</dbReference>
<feature type="domain" description="Sodium/calcium exchanger membrane region" evidence="7">
    <location>
        <begin position="234"/>
        <end position="359"/>
    </location>
</feature>
<keyword evidence="4 6" id="KW-0472">Membrane</keyword>
<feature type="compositionally biased region" description="Low complexity" evidence="5">
    <location>
        <begin position="194"/>
        <end position="203"/>
    </location>
</feature>
<feature type="domain" description="Sodium/calcium exchanger membrane region" evidence="7">
    <location>
        <begin position="40"/>
        <end position="179"/>
    </location>
</feature>
<organism evidence="8 9">
    <name type="scientific">Halorussus limi</name>
    <dbReference type="NCBI Taxonomy" id="2938695"/>
    <lineage>
        <taxon>Archaea</taxon>
        <taxon>Methanobacteriati</taxon>
        <taxon>Methanobacteriota</taxon>
        <taxon>Stenosarchaea group</taxon>
        <taxon>Halobacteria</taxon>
        <taxon>Halobacteriales</taxon>
        <taxon>Haladaptataceae</taxon>
        <taxon>Halorussus</taxon>
    </lineage>
</organism>
<evidence type="ECO:0000256" key="4">
    <source>
        <dbReference type="ARBA" id="ARBA00023136"/>
    </source>
</evidence>
<feature type="transmembrane region" description="Helical" evidence="6">
    <location>
        <begin position="160"/>
        <end position="179"/>
    </location>
</feature>
<dbReference type="GO" id="GO:0005886">
    <property type="term" value="C:plasma membrane"/>
    <property type="evidence" value="ECO:0007669"/>
    <property type="project" value="TreeGrafter"/>
</dbReference>
<evidence type="ECO:0000256" key="3">
    <source>
        <dbReference type="ARBA" id="ARBA00022989"/>
    </source>
</evidence>
<dbReference type="GO" id="GO:0005262">
    <property type="term" value="F:calcium channel activity"/>
    <property type="evidence" value="ECO:0007669"/>
    <property type="project" value="TreeGrafter"/>
</dbReference>
<dbReference type="EMBL" id="CP096659">
    <property type="protein sequence ID" value="UPV74437.1"/>
    <property type="molecule type" value="Genomic_DNA"/>
</dbReference>
<feature type="transmembrane region" description="Helical" evidence="6">
    <location>
        <begin position="299"/>
        <end position="317"/>
    </location>
</feature>
<proteinExistence type="predicted"/>
<dbReference type="Proteomes" id="UP000830729">
    <property type="component" value="Chromosome"/>
</dbReference>
<keyword evidence="2 6" id="KW-0812">Transmembrane</keyword>
<feature type="transmembrane region" description="Helical" evidence="6">
    <location>
        <begin position="30"/>
        <end position="52"/>
    </location>
</feature>
<feature type="region of interest" description="Disordered" evidence="5">
    <location>
        <begin position="186"/>
        <end position="215"/>
    </location>
</feature>
<evidence type="ECO:0000256" key="5">
    <source>
        <dbReference type="SAM" id="MobiDB-lite"/>
    </source>
</evidence>
<feature type="transmembrane region" description="Helical" evidence="6">
    <location>
        <begin position="329"/>
        <end position="347"/>
    </location>
</feature>
<feature type="transmembrane region" description="Helical" evidence="6">
    <location>
        <begin position="264"/>
        <end position="287"/>
    </location>
</feature>
<name>A0A8U0HU56_9EURY</name>
<feature type="transmembrane region" description="Helical" evidence="6">
    <location>
        <begin position="231"/>
        <end position="249"/>
    </location>
</feature>
<evidence type="ECO:0000259" key="7">
    <source>
        <dbReference type="Pfam" id="PF01699"/>
    </source>
</evidence>
<dbReference type="PANTHER" id="PTHR10846">
    <property type="entry name" value="SODIUM/POTASSIUM/CALCIUM EXCHANGER"/>
    <property type="match status" value="1"/>
</dbReference>
<evidence type="ECO:0000256" key="6">
    <source>
        <dbReference type="SAM" id="Phobius"/>
    </source>
</evidence>
<dbReference type="InterPro" id="IPR004837">
    <property type="entry name" value="NaCa_Exmemb"/>
</dbReference>
<accession>A0A8U0HU56</accession>
<dbReference type="GO" id="GO:0008273">
    <property type="term" value="F:calcium, potassium:sodium antiporter activity"/>
    <property type="evidence" value="ECO:0007669"/>
    <property type="project" value="TreeGrafter"/>
</dbReference>